<dbReference type="SUPFAM" id="SSF47661">
    <property type="entry name" value="t-snare proteins"/>
    <property type="match status" value="1"/>
</dbReference>
<dbReference type="GO" id="GO:0006887">
    <property type="term" value="P:exocytosis"/>
    <property type="evidence" value="ECO:0007669"/>
    <property type="project" value="TreeGrafter"/>
</dbReference>
<feature type="domain" description="T-SNARE coiled-coil homology" evidence="9">
    <location>
        <begin position="242"/>
        <end position="304"/>
    </location>
</feature>
<comment type="caution">
    <text evidence="10">The sequence shown here is derived from an EMBL/GenBank/DDBJ whole genome shotgun (WGS) entry which is preliminary data.</text>
</comment>
<dbReference type="InterPro" id="IPR045242">
    <property type="entry name" value="Syntaxin"/>
</dbReference>
<dbReference type="PROSITE" id="PS50192">
    <property type="entry name" value="T_SNARE"/>
    <property type="match status" value="1"/>
</dbReference>
<dbReference type="Pfam" id="PF05739">
    <property type="entry name" value="SNARE"/>
    <property type="match status" value="1"/>
</dbReference>
<evidence type="ECO:0000313" key="11">
    <source>
        <dbReference type="Proteomes" id="UP001150925"/>
    </source>
</evidence>
<dbReference type="AlphaFoldDB" id="A0A9W8E4S9"/>
<dbReference type="InterPro" id="IPR010989">
    <property type="entry name" value="SNARE"/>
</dbReference>
<accession>A0A9W8E4S9</accession>
<evidence type="ECO:0000256" key="1">
    <source>
        <dbReference type="ARBA" id="ARBA00004211"/>
    </source>
</evidence>
<dbReference type="EMBL" id="JANBPY010000060">
    <property type="protein sequence ID" value="KAJ1969425.1"/>
    <property type="molecule type" value="Genomic_DNA"/>
</dbReference>
<dbReference type="Proteomes" id="UP001150925">
    <property type="component" value="Unassembled WGS sequence"/>
</dbReference>
<dbReference type="PANTHER" id="PTHR19957:SF307">
    <property type="entry name" value="PROTEIN SSO1-RELATED"/>
    <property type="match status" value="1"/>
</dbReference>
<dbReference type="InterPro" id="IPR006011">
    <property type="entry name" value="Syntaxin_N"/>
</dbReference>
<dbReference type="PROSITE" id="PS00914">
    <property type="entry name" value="SYNTAXIN"/>
    <property type="match status" value="1"/>
</dbReference>
<dbReference type="GO" id="GO:0006906">
    <property type="term" value="P:vesicle fusion"/>
    <property type="evidence" value="ECO:0007669"/>
    <property type="project" value="TreeGrafter"/>
</dbReference>
<reference evidence="10" key="1">
    <citation type="submission" date="2022-07" db="EMBL/GenBank/DDBJ databases">
        <title>Phylogenomic reconstructions and comparative analyses of Kickxellomycotina fungi.</title>
        <authorList>
            <person name="Reynolds N.K."/>
            <person name="Stajich J.E."/>
            <person name="Barry K."/>
            <person name="Grigoriev I.V."/>
            <person name="Crous P."/>
            <person name="Smith M.E."/>
        </authorList>
    </citation>
    <scope>NUCLEOTIDE SEQUENCE</scope>
    <source>
        <strain evidence="10">RSA 1196</strain>
    </source>
</reference>
<keyword evidence="6" id="KW-0175">Coiled coil</keyword>
<organism evidence="10 11">
    <name type="scientific">Dispira parvispora</name>
    <dbReference type="NCBI Taxonomy" id="1520584"/>
    <lineage>
        <taxon>Eukaryota</taxon>
        <taxon>Fungi</taxon>
        <taxon>Fungi incertae sedis</taxon>
        <taxon>Zoopagomycota</taxon>
        <taxon>Kickxellomycotina</taxon>
        <taxon>Dimargaritomycetes</taxon>
        <taxon>Dimargaritales</taxon>
        <taxon>Dimargaritaceae</taxon>
        <taxon>Dispira</taxon>
    </lineage>
</organism>
<evidence type="ECO:0000256" key="6">
    <source>
        <dbReference type="SAM" id="Coils"/>
    </source>
</evidence>
<dbReference type="Pfam" id="PF00804">
    <property type="entry name" value="Syntaxin"/>
    <property type="match status" value="1"/>
</dbReference>
<dbReference type="GO" id="GO:0006886">
    <property type="term" value="P:intracellular protein transport"/>
    <property type="evidence" value="ECO:0007669"/>
    <property type="project" value="InterPro"/>
</dbReference>
<keyword evidence="4 8" id="KW-1133">Transmembrane helix</keyword>
<dbReference type="Gene3D" id="1.20.58.70">
    <property type="match status" value="1"/>
</dbReference>
<dbReference type="SMART" id="SM00397">
    <property type="entry name" value="t_SNARE"/>
    <property type="match status" value="1"/>
</dbReference>
<keyword evidence="5 8" id="KW-0472">Membrane</keyword>
<feature type="compositionally biased region" description="Low complexity" evidence="7">
    <location>
        <begin position="36"/>
        <end position="52"/>
    </location>
</feature>
<evidence type="ECO:0000313" key="10">
    <source>
        <dbReference type="EMBL" id="KAJ1969425.1"/>
    </source>
</evidence>
<protein>
    <recommendedName>
        <fullName evidence="9">t-SNARE coiled-coil homology domain-containing protein</fullName>
    </recommendedName>
</protein>
<dbReference type="GO" id="GO:0005886">
    <property type="term" value="C:plasma membrane"/>
    <property type="evidence" value="ECO:0007669"/>
    <property type="project" value="TreeGrafter"/>
</dbReference>
<keyword evidence="3 8" id="KW-0812">Transmembrane</keyword>
<dbReference type="PANTHER" id="PTHR19957">
    <property type="entry name" value="SYNTAXIN"/>
    <property type="match status" value="1"/>
</dbReference>
<feature type="transmembrane region" description="Helical" evidence="8">
    <location>
        <begin position="315"/>
        <end position="337"/>
    </location>
</feature>
<comment type="similarity">
    <text evidence="2">Belongs to the syntaxin family.</text>
</comment>
<dbReference type="GO" id="GO:0031201">
    <property type="term" value="C:SNARE complex"/>
    <property type="evidence" value="ECO:0007669"/>
    <property type="project" value="TreeGrafter"/>
</dbReference>
<feature type="coiled-coil region" evidence="6">
    <location>
        <begin position="88"/>
        <end position="149"/>
    </location>
</feature>
<dbReference type="GO" id="GO:0000149">
    <property type="term" value="F:SNARE binding"/>
    <property type="evidence" value="ECO:0007669"/>
    <property type="project" value="TreeGrafter"/>
</dbReference>
<dbReference type="InterPro" id="IPR000727">
    <property type="entry name" value="T_SNARE_dom"/>
</dbReference>
<evidence type="ECO:0000256" key="7">
    <source>
        <dbReference type="SAM" id="MobiDB-lite"/>
    </source>
</evidence>
<dbReference type="GO" id="GO:0005484">
    <property type="term" value="F:SNAP receptor activity"/>
    <property type="evidence" value="ECO:0007669"/>
    <property type="project" value="InterPro"/>
</dbReference>
<dbReference type="OrthoDB" id="10255013at2759"/>
<evidence type="ECO:0000256" key="3">
    <source>
        <dbReference type="ARBA" id="ARBA00022692"/>
    </source>
</evidence>
<evidence type="ECO:0000256" key="4">
    <source>
        <dbReference type="ARBA" id="ARBA00022989"/>
    </source>
</evidence>
<evidence type="ECO:0000256" key="8">
    <source>
        <dbReference type="SAM" id="Phobius"/>
    </source>
</evidence>
<dbReference type="InterPro" id="IPR006012">
    <property type="entry name" value="Syntaxin/epimorphin_CS"/>
</dbReference>
<evidence type="ECO:0000259" key="9">
    <source>
        <dbReference type="PROSITE" id="PS50192"/>
    </source>
</evidence>
<proteinExistence type="inferred from homology"/>
<evidence type="ECO:0000256" key="5">
    <source>
        <dbReference type="ARBA" id="ARBA00023136"/>
    </source>
</evidence>
<keyword evidence="11" id="KW-1185">Reference proteome</keyword>
<feature type="compositionally biased region" description="Pro residues" evidence="7">
    <location>
        <begin position="53"/>
        <end position="65"/>
    </location>
</feature>
<sequence length="338" mass="39284">MSRDRLQEFRLGAQQYSPVRTEAPTFPPYEHERLQQEQQQQELFPQQPSQQWQPPPPPQEPPPPQQYEMNTLNPDGSILTFHQETLHVERLIEVVNQKVQNIDRLNQRTLQAVGEEQIKRCQSERDHESEQIDQELRMAQQALEKVTAENQQLPTTNSEAQSRRGKTTALTRKLQETIAHYQDVENAYLLKSRDRLRRQYKVARPLAADDEVEQALDDERAGQIFTQSLLTTNRMGDARRVVYEVESRQQEMRTVEKKVLELNALFIRLNEMLNAQQEVMDNIDVHVDETLADTTAANQQVEEAITIRKRTRKKLWIVAIIVLLIIIAIVLAVTLSVT</sequence>
<feature type="region of interest" description="Disordered" evidence="7">
    <location>
        <begin position="1"/>
        <end position="75"/>
    </location>
</feature>
<dbReference type="GO" id="GO:0048278">
    <property type="term" value="P:vesicle docking"/>
    <property type="evidence" value="ECO:0007669"/>
    <property type="project" value="TreeGrafter"/>
</dbReference>
<gene>
    <name evidence="10" type="ORF">IWQ62_000631</name>
</gene>
<dbReference type="GO" id="GO:0012505">
    <property type="term" value="C:endomembrane system"/>
    <property type="evidence" value="ECO:0007669"/>
    <property type="project" value="TreeGrafter"/>
</dbReference>
<comment type="subcellular location">
    <subcellularLocation>
        <location evidence="1">Membrane</location>
        <topology evidence="1">Single-pass type IV membrane protein</topology>
    </subcellularLocation>
</comment>
<evidence type="ECO:0000256" key="2">
    <source>
        <dbReference type="ARBA" id="ARBA00009063"/>
    </source>
</evidence>
<name>A0A9W8E4S9_9FUNG</name>